<accession>A0A679FSH3</accession>
<evidence type="ECO:0000313" key="2">
    <source>
        <dbReference type="Proteomes" id="UP000501421"/>
    </source>
</evidence>
<name>A0A679FSH3_9BACL</name>
<dbReference type="InterPro" id="IPR021080">
    <property type="entry name" value="Minor_capsid_protein"/>
</dbReference>
<gene>
    <name evidence="1" type="ORF">GsuE55_20600</name>
</gene>
<sequence length="119" mass="13853">MIRLNIRINIDTNAIANKIDNAIGKAQLALDEQVLKDSNYYIPFDTGELMRSSLRASQIGQGLIVWDTPYARRLYYNPQYNFRKDKNPNAQGLWFEAAKAQHYQEWVELAQKAFDENLK</sequence>
<reference evidence="2" key="1">
    <citation type="journal article" date="2020" name="Microbiol. Resour. Announc.">
        <title>Complete Genome Sequence of Geobacillus sp. Strain E55-1, Isolated from Mine Geyser in Japan.</title>
        <authorList>
            <person name="Miyazaki K."/>
            <person name="Hase E."/>
            <person name="Tokito N."/>
        </authorList>
    </citation>
    <scope>NUCLEOTIDE SEQUENCE [LARGE SCALE GENOMIC DNA]</scope>
    <source>
        <strain evidence="2">E55-1</strain>
    </source>
</reference>
<evidence type="ECO:0000313" key="1">
    <source>
        <dbReference type="EMBL" id="BBW97227.1"/>
    </source>
</evidence>
<organism evidence="1 2">
    <name type="scientific">Geobacillus subterraneus</name>
    <dbReference type="NCBI Taxonomy" id="129338"/>
    <lineage>
        <taxon>Bacteria</taxon>
        <taxon>Bacillati</taxon>
        <taxon>Bacillota</taxon>
        <taxon>Bacilli</taxon>
        <taxon>Bacillales</taxon>
        <taxon>Anoxybacillaceae</taxon>
        <taxon>Geobacillus</taxon>
    </lineage>
</organism>
<proteinExistence type="predicted"/>
<evidence type="ECO:0008006" key="3">
    <source>
        <dbReference type="Google" id="ProtNLM"/>
    </source>
</evidence>
<dbReference type="Proteomes" id="UP000501421">
    <property type="component" value="Chromosome"/>
</dbReference>
<dbReference type="Pfam" id="PF11114">
    <property type="entry name" value="Minor_capsid_2"/>
    <property type="match status" value="1"/>
</dbReference>
<keyword evidence="2" id="KW-1185">Reference proteome</keyword>
<dbReference type="RefSeq" id="WP_172418647.1">
    <property type="nucleotide sequence ID" value="NZ_AP022557.1"/>
</dbReference>
<dbReference type="EMBL" id="AP022557">
    <property type="protein sequence ID" value="BBW97227.1"/>
    <property type="molecule type" value="Genomic_DNA"/>
</dbReference>
<dbReference type="AlphaFoldDB" id="A0A679FSH3"/>
<protein>
    <recommendedName>
        <fullName evidence="3">Minor capsid protein</fullName>
    </recommendedName>
</protein>